<organism evidence="5 6">
    <name type="scientific">Actinocorallia longicatena</name>
    <dbReference type="NCBI Taxonomy" id="111803"/>
    <lineage>
        <taxon>Bacteria</taxon>
        <taxon>Bacillati</taxon>
        <taxon>Actinomycetota</taxon>
        <taxon>Actinomycetes</taxon>
        <taxon>Streptosporangiales</taxon>
        <taxon>Thermomonosporaceae</taxon>
        <taxon>Actinocorallia</taxon>
    </lineage>
</organism>
<dbReference type="PANTHER" id="PTHR34384">
    <property type="entry name" value="L-2,3-DIAMINOPROPANOATE--CITRATE LIGASE"/>
    <property type="match status" value="1"/>
</dbReference>
<dbReference type="InterPro" id="IPR037455">
    <property type="entry name" value="LucA/IucC-like"/>
</dbReference>
<keyword evidence="6" id="KW-1185">Reference proteome</keyword>
<protein>
    <submittedName>
        <fullName evidence="5">IucA/IucC family protein</fullName>
    </submittedName>
</protein>
<evidence type="ECO:0000313" key="6">
    <source>
        <dbReference type="Proteomes" id="UP001501237"/>
    </source>
</evidence>
<evidence type="ECO:0000256" key="2">
    <source>
        <dbReference type="ARBA" id="ARBA00007832"/>
    </source>
</evidence>
<dbReference type="InterPro" id="IPR022770">
    <property type="entry name" value="IucA/IucC-like_C"/>
</dbReference>
<comment type="pathway">
    <text evidence="1">Siderophore biosynthesis.</text>
</comment>
<reference evidence="6" key="1">
    <citation type="journal article" date="2019" name="Int. J. Syst. Evol. Microbiol.">
        <title>The Global Catalogue of Microorganisms (GCM) 10K type strain sequencing project: providing services to taxonomists for standard genome sequencing and annotation.</title>
        <authorList>
            <consortium name="The Broad Institute Genomics Platform"/>
            <consortium name="The Broad Institute Genome Sequencing Center for Infectious Disease"/>
            <person name="Wu L."/>
            <person name="Ma J."/>
        </authorList>
    </citation>
    <scope>NUCLEOTIDE SEQUENCE [LARGE SCALE GENOMIC DNA]</scope>
    <source>
        <strain evidence="6">JCM 9377</strain>
    </source>
</reference>
<feature type="domain" description="Aerobactin siderophore biosynthesis IucA/IucC N-terminal" evidence="3">
    <location>
        <begin position="184"/>
        <end position="315"/>
    </location>
</feature>
<evidence type="ECO:0000256" key="1">
    <source>
        <dbReference type="ARBA" id="ARBA00004924"/>
    </source>
</evidence>
<dbReference type="Proteomes" id="UP001501237">
    <property type="component" value="Unassembled WGS sequence"/>
</dbReference>
<evidence type="ECO:0000259" key="3">
    <source>
        <dbReference type="Pfam" id="PF04183"/>
    </source>
</evidence>
<dbReference type="PANTHER" id="PTHR34384:SF5">
    <property type="entry name" value="L-2,3-DIAMINOPROPANOATE--CITRATE LIGASE"/>
    <property type="match status" value="1"/>
</dbReference>
<comment type="caution">
    <text evidence="5">The sequence shown here is derived from an EMBL/GenBank/DDBJ whole genome shotgun (WGS) entry which is preliminary data.</text>
</comment>
<proteinExistence type="inferred from homology"/>
<dbReference type="Gene3D" id="1.10.510.40">
    <property type="match status" value="1"/>
</dbReference>
<dbReference type="Pfam" id="PF06276">
    <property type="entry name" value="FhuF"/>
    <property type="match status" value="1"/>
</dbReference>
<accession>A0ABP6Q640</accession>
<evidence type="ECO:0000259" key="4">
    <source>
        <dbReference type="Pfam" id="PF06276"/>
    </source>
</evidence>
<sequence>MLLTRVTADEATATALLNCLLREISVPAGRVRAEAGRVEIALAHTVLTASGAPAGPSWRLRGPFVADGSELTWYEVAELVAAELTAVTGEENPEFLAQVVSSHEAMAAIMATREHRTSDPMLDSEQSLVVGHRFHPSPKSRQGTPETWLPYAPETGARFRLKRLAVAPGLLCGEGDFPAGLDGELLPVHPWQWRLLRDRPAMRRALGRGLLREAEDGPEVVPTSSVRTVHVPSAGMFAKFSLDVRITNCVRKNSWYELEAAPALTRMLKPLMGDSLLGEPAYRTVALADRGLYEGLGVILREGAPAEAVMAAALADPEGAFLPSPADPVEWFAAYVEKVAVPVLELFFAHGVVLEPHLQNVLVVPDPDGTPQRAIFRDLEGTKLLPGRDLPGLPRRVRDAMTYDEDRGWHRVAYCLFVNNLAEIAAALADRDPGVADELWTAARKILAGFSGRSRMRAVLDGAPLPAKANLLARWSRSADRAATYVEVDNPLRC</sequence>
<feature type="domain" description="Aerobactin siderophore biosynthesis IucA/IucC-like C-terminal" evidence="4">
    <location>
        <begin position="330"/>
        <end position="480"/>
    </location>
</feature>
<name>A0ABP6Q640_9ACTN</name>
<gene>
    <name evidence="5" type="ORF">GCM10010468_10960</name>
</gene>
<dbReference type="EMBL" id="BAAAUV010000002">
    <property type="protein sequence ID" value="GAA3198933.1"/>
    <property type="molecule type" value="Genomic_DNA"/>
</dbReference>
<evidence type="ECO:0000313" key="5">
    <source>
        <dbReference type="EMBL" id="GAA3198933.1"/>
    </source>
</evidence>
<comment type="similarity">
    <text evidence="2">Belongs to the IucA/IucC family.</text>
</comment>
<dbReference type="InterPro" id="IPR007310">
    <property type="entry name" value="Aerobactin_biosyn_IucA/IucC_N"/>
</dbReference>
<dbReference type="Pfam" id="PF04183">
    <property type="entry name" value="IucA_IucC"/>
    <property type="match status" value="2"/>
</dbReference>
<dbReference type="RefSeq" id="WP_344822815.1">
    <property type="nucleotide sequence ID" value="NZ_BAAAUV010000002.1"/>
</dbReference>
<feature type="domain" description="Aerobactin siderophore biosynthesis IucA/IucC N-terminal" evidence="3">
    <location>
        <begin position="121"/>
        <end position="170"/>
    </location>
</feature>